<evidence type="ECO:0000313" key="3">
    <source>
        <dbReference type="Proteomes" id="UP001474120"/>
    </source>
</evidence>
<evidence type="ECO:0000259" key="1">
    <source>
        <dbReference type="Pfam" id="PF01844"/>
    </source>
</evidence>
<accession>A0ABU9KZN6</accession>
<dbReference type="InterPro" id="IPR003615">
    <property type="entry name" value="HNH_nuc"/>
</dbReference>
<evidence type="ECO:0000313" key="2">
    <source>
        <dbReference type="EMBL" id="MEL4454844.1"/>
    </source>
</evidence>
<keyword evidence="2" id="KW-0540">Nuclease</keyword>
<feature type="domain" description="HNH" evidence="1">
    <location>
        <begin position="162"/>
        <end position="218"/>
    </location>
</feature>
<organism evidence="2 3">
    <name type="scientific">Lutimonas vermicola</name>
    <dbReference type="NCBI Taxonomy" id="414288"/>
    <lineage>
        <taxon>Bacteria</taxon>
        <taxon>Pseudomonadati</taxon>
        <taxon>Bacteroidota</taxon>
        <taxon>Flavobacteriia</taxon>
        <taxon>Flavobacteriales</taxon>
        <taxon>Flavobacteriaceae</taxon>
        <taxon>Lutimonas</taxon>
    </lineage>
</organism>
<comment type="caution">
    <text evidence="2">The sequence shown here is derived from an EMBL/GenBank/DDBJ whole genome shotgun (WGS) entry which is preliminary data.</text>
</comment>
<dbReference type="RefSeq" id="WP_342158509.1">
    <property type="nucleotide sequence ID" value="NZ_JBCDNA010000001.1"/>
</dbReference>
<proteinExistence type="predicted"/>
<reference evidence="2 3" key="1">
    <citation type="submission" date="2024-04" db="EMBL/GenBank/DDBJ databases">
        <title>whole genome sequencing of Lutimonas vermicola strain IMCC1616.</title>
        <authorList>
            <person name="Bae S.S."/>
        </authorList>
    </citation>
    <scope>NUCLEOTIDE SEQUENCE [LARGE SCALE GENOMIC DNA]</scope>
    <source>
        <strain evidence="2 3">IMCC1616</strain>
    </source>
</reference>
<keyword evidence="3" id="KW-1185">Reference proteome</keyword>
<dbReference type="Gene3D" id="1.10.30.50">
    <property type="match status" value="1"/>
</dbReference>
<dbReference type="Pfam" id="PF01844">
    <property type="entry name" value="HNH"/>
    <property type="match status" value="1"/>
</dbReference>
<dbReference type="InterPro" id="IPR002711">
    <property type="entry name" value="HNH"/>
</dbReference>
<dbReference type="EMBL" id="JBCDNA010000001">
    <property type="protein sequence ID" value="MEL4454844.1"/>
    <property type="molecule type" value="Genomic_DNA"/>
</dbReference>
<gene>
    <name evidence="2" type="ORF">AABB81_02985</name>
</gene>
<protein>
    <submittedName>
        <fullName evidence="2">HNH endonuclease</fullName>
    </submittedName>
</protein>
<keyword evidence="2" id="KW-0255">Endonuclease</keyword>
<dbReference type="CDD" id="cd00085">
    <property type="entry name" value="HNHc"/>
    <property type="match status" value="1"/>
</dbReference>
<keyword evidence="2" id="KW-0378">Hydrolase</keyword>
<dbReference type="GO" id="GO:0004519">
    <property type="term" value="F:endonuclease activity"/>
    <property type="evidence" value="ECO:0007669"/>
    <property type="project" value="UniProtKB-KW"/>
</dbReference>
<dbReference type="Proteomes" id="UP001474120">
    <property type="component" value="Unassembled WGS sequence"/>
</dbReference>
<sequence>MSQTSFVKRLYASNLGEAGMHDKYITVPKKADPPTFFGHPPKNITFIDKNTDILYDFPFSHAANGEYRLTQFGNYFDDKNAVVDDEVIINKIISGVSIKYEIDLKKKGIPIPYPINTLLPDEVNDDVQNSYSEGTKMTVLVNKYERNTKARDECIDHYGAFCSACEFDFSDEYGDIGKGFIHVHHIKPISEIGESYEVDPINDLIPVCPNCHAMIHKRKPPYSIKEIKGILG</sequence>
<name>A0ABU9KZN6_9FLAO</name>